<evidence type="ECO:0000256" key="1">
    <source>
        <dbReference type="ARBA" id="ARBA00005104"/>
    </source>
</evidence>
<sequence>MTRPRLTCLMAGSLDGRLHPSRWTESPDGTAADWTGAYEAIHDRYTADGWIVGRVTMAEMARGEPHPPSPIGAPPRPLHVARDHGPYAIALDRDGKLHFTAADIHGDHVIVLLGPDIPDSHLAELVGDGVSYIVCQEHAGRLDLAAALDVLGERFGARHLLLEGGGGVNGSFLAAGLVEQFDLVLAPALDGSDSRAIVEAGETGLKGKIRLKLIGVDPLAHGALHLRYAVTVAQDAV</sequence>
<evidence type="ECO:0000256" key="3">
    <source>
        <dbReference type="ARBA" id="ARBA00023002"/>
    </source>
</evidence>
<dbReference type="InterPro" id="IPR024072">
    <property type="entry name" value="DHFR-like_dom_sf"/>
</dbReference>
<keyword evidence="3" id="KW-0560">Oxidoreductase</keyword>
<keyword evidence="6" id="KW-1185">Reference proteome</keyword>
<dbReference type="Gene3D" id="3.40.430.10">
    <property type="entry name" value="Dihydrofolate Reductase, subunit A"/>
    <property type="match status" value="1"/>
</dbReference>
<dbReference type="RefSeq" id="WP_219747122.1">
    <property type="nucleotide sequence ID" value="NZ_JAHXZN010000001.1"/>
</dbReference>
<evidence type="ECO:0000256" key="2">
    <source>
        <dbReference type="ARBA" id="ARBA00022857"/>
    </source>
</evidence>
<name>A0ABS7BJ06_9SPHN</name>
<feature type="domain" description="Bacterial bifunctional deaminase-reductase C-terminal" evidence="4">
    <location>
        <begin position="5"/>
        <end position="217"/>
    </location>
</feature>
<evidence type="ECO:0000313" key="5">
    <source>
        <dbReference type="EMBL" id="MBW6529605.1"/>
    </source>
</evidence>
<organism evidence="5 6">
    <name type="scientific">Sphingomonas citri</name>
    <dbReference type="NCBI Taxonomy" id="2862499"/>
    <lineage>
        <taxon>Bacteria</taxon>
        <taxon>Pseudomonadati</taxon>
        <taxon>Pseudomonadota</taxon>
        <taxon>Alphaproteobacteria</taxon>
        <taxon>Sphingomonadales</taxon>
        <taxon>Sphingomonadaceae</taxon>
        <taxon>Sphingomonas</taxon>
    </lineage>
</organism>
<gene>
    <name evidence="5" type="ORF">KZ820_02555</name>
</gene>
<evidence type="ECO:0000313" key="6">
    <source>
        <dbReference type="Proteomes" id="UP000759103"/>
    </source>
</evidence>
<comment type="pathway">
    <text evidence="1">Cofactor biosynthesis; riboflavin biosynthesis.</text>
</comment>
<comment type="caution">
    <text evidence="5">The sequence shown here is derived from an EMBL/GenBank/DDBJ whole genome shotgun (WGS) entry which is preliminary data.</text>
</comment>
<dbReference type="Pfam" id="PF01872">
    <property type="entry name" value="RibD_C"/>
    <property type="match status" value="1"/>
</dbReference>
<dbReference type="PANTHER" id="PTHR38011">
    <property type="entry name" value="DIHYDROFOLATE REDUCTASE FAMILY PROTEIN (AFU_ORTHOLOGUE AFUA_8G06820)"/>
    <property type="match status" value="1"/>
</dbReference>
<reference evidence="5 6" key="1">
    <citation type="submission" date="2021-07" db="EMBL/GenBank/DDBJ databases">
        <title>Sphingomonas sp.</title>
        <authorList>
            <person name="Feng G."/>
            <person name="Li J."/>
            <person name="Pan M."/>
        </authorList>
    </citation>
    <scope>NUCLEOTIDE SEQUENCE [LARGE SCALE GENOMIC DNA]</scope>
    <source>
        <strain evidence="5 6">RRHST34</strain>
    </source>
</reference>
<dbReference type="EMBL" id="JAHXZN010000001">
    <property type="protein sequence ID" value="MBW6529605.1"/>
    <property type="molecule type" value="Genomic_DNA"/>
</dbReference>
<proteinExistence type="predicted"/>
<accession>A0ABS7BJ06</accession>
<keyword evidence="2" id="KW-0521">NADP</keyword>
<dbReference type="InterPro" id="IPR050765">
    <property type="entry name" value="Riboflavin_Biosynth_HTPR"/>
</dbReference>
<protein>
    <submittedName>
        <fullName evidence="5">Dihydrofolate reductase family protein</fullName>
    </submittedName>
</protein>
<dbReference type="PANTHER" id="PTHR38011:SF7">
    <property type="entry name" value="2,5-DIAMINO-6-RIBOSYLAMINO-4(3H)-PYRIMIDINONE 5'-PHOSPHATE REDUCTASE"/>
    <property type="match status" value="1"/>
</dbReference>
<dbReference type="SUPFAM" id="SSF53597">
    <property type="entry name" value="Dihydrofolate reductase-like"/>
    <property type="match status" value="1"/>
</dbReference>
<evidence type="ECO:0000259" key="4">
    <source>
        <dbReference type="Pfam" id="PF01872"/>
    </source>
</evidence>
<dbReference type="Proteomes" id="UP000759103">
    <property type="component" value="Unassembled WGS sequence"/>
</dbReference>
<dbReference type="InterPro" id="IPR002734">
    <property type="entry name" value="RibDG_C"/>
</dbReference>